<dbReference type="SUPFAM" id="SSF118215">
    <property type="entry name" value="Proton glutamate symport protein"/>
    <property type="match status" value="1"/>
</dbReference>
<dbReference type="EMBL" id="LNYP01000019">
    <property type="protein sequence ID" value="KTD39524.1"/>
    <property type="molecule type" value="Genomic_DNA"/>
</dbReference>
<keyword evidence="3 6" id="KW-0812">Transmembrane</keyword>
<evidence type="ECO:0000256" key="3">
    <source>
        <dbReference type="ARBA" id="ARBA00022692"/>
    </source>
</evidence>
<feature type="transmembrane region" description="Helical" evidence="6">
    <location>
        <begin position="133"/>
        <end position="150"/>
    </location>
</feature>
<dbReference type="InterPro" id="IPR036458">
    <property type="entry name" value="Na:dicarbo_symporter_sf"/>
</dbReference>
<accession>A0A0W0X4W1</accession>
<gene>
    <name evidence="7" type="ORF">Loak_0950</name>
</gene>
<organism evidence="7 8">
    <name type="scientific">Legionella oakridgensis</name>
    <dbReference type="NCBI Taxonomy" id="29423"/>
    <lineage>
        <taxon>Bacteria</taxon>
        <taxon>Pseudomonadati</taxon>
        <taxon>Pseudomonadota</taxon>
        <taxon>Gammaproteobacteria</taxon>
        <taxon>Legionellales</taxon>
        <taxon>Legionellaceae</taxon>
        <taxon>Legionella</taxon>
    </lineage>
</organism>
<dbReference type="PANTHER" id="PTHR42865">
    <property type="entry name" value="PROTON/GLUTAMATE-ASPARTATE SYMPORTER"/>
    <property type="match status" value="1"/>
</dbReference>
<feature type="transmembrane region" description="Helical" evidence="6">
    <location>
        <begin position="277"/>
        <end position="298"/>
    </location>
</feature>
<sequence length="410" mass="44993">MSNTFLKKIKLPVCLLAILIAPLFFGPYIPLEIKSISYALSLSMKSILEFLLPFIIFSFVFSCLANLQKGAVFFVFLLVTCVFFSNLLALMLGYSSGCLGLNLLHFKETAVGISSPLAPAWQFHLNKLISNDIALLIGFITGIFFSIWPNEKAKMIADRLNRLSNGFLRKVFIPVLPLFILGFVFKLEYEQVLQTSLKIYGPILILVIITQWLYLSFWYLVASNFSIKQMLFYLKNVLPASLTGLSTISSAASMPVLLVSTEKNLNNPQQAKMLVPAIINIHTIGSAIGVPILSLATISTFGLPIPSLSTFFIFALYTALAKYAVAAVPGGVIIVVTPLLEAHLGFSSDMIGLITAVYLICDPFGTTANVTGNGVFPILFTKLHAKLKQLQLPDFLGAKKPSIKRIHGVE</sequence>
<dbReference type="Pfam" id="PF00375">
    <property type="entry name" value="SDF"/>
    <property type="match status" value="1"/>
</dbReference>
<dbReference type="Proteomes" id="UP000054858">
    <property type="component" value="Unassembled WGS sequence"/>
</dbReference>
<dbReference type="RefSeq" id="WP_058388848.1">
    <property type="nucleotide sequence ID" value="NZ_LCUA01000032.1"/>
</dbReference>
<feature type="transmembrane region" description="Helical" evidence="6">
    <location>
        <begin position="12"/>
        <end position="30"/>
    </location>
</feature>
<feature type="transmembrane region" description="Helical" evidence="6">
    <location>
        <begin position="74"/>
        <end position="94"/>
    </location>
</feature>
<evidence type="ECO:0000313" key="8">
    <source>
        <dbReference type="Proteomes" id="UP000054858"/>
    </source>
</evidence>
<reference evidence="7 8" key="1">
    <citation type="submission" date="2015-11" db="EMBL/GenBank/DDBJ databases">
        <title>Genomic analysis of 38 Legionella species identifies large and diverse effector repertoires.</title>
        <authorList>
            <person name="Burstein D."/>
            <person name="Amaro F."/>
            <person name="Zusman T."/>
            <person name="Lifshitz Z."/>
            <person name="Cohen O."/>
            <person name="Gilbert J.A."/>
            <person name="Pupko T."/>
            <person name="Shuman H.A."/>
            <person name="Segal G."/>
        </authorList>
    </citation>
    <scope>NUCLEOTIDE SEQUENCE [LARGE SCALE GENOMIC DNA]</scope>
    <source>
        <strain evidence="7 8">Oak Ridge-10</strain>
    </source>
</reference>
<keyword evidence="5 6" id="KW-0472">Membrane</keyword>
<comment type="subcellular location">
    <subcellularLocation>
        <location evidence="1">Membrane</location>
        <topology evidence="1">Multi-pass membrane protein</topology>
    </subcellularLocation>
</comment>
<feature type="transmembrane region" description="Helical" evidence="6">
    <location>
        <begin position="233"/>
        <end position="257"/>
    </location>
</feature>
<feature type="transmembrane region" description="Helical" evidence="6">
    <location>
        <begin position="50"/>
        <end position="67"/>
    </location>
</feature>
<evidence type="ECO:0000313" key="7">
    <source>
        <dbReference type="EMBL" id="KTD39524.1"/>
    </source>
</evidence>
<dbReference type="PANTHER" id="PTHR42865:SF8">
    <property type="entry name" value="SERINE_THREONINE TRANSPORTER SSTT"/>
    <property type="match status" value="1"/>
</dbReference>
<evidence type="ECO:0000256" key="5">
    <source>
        <dbReference type="ARBA" id="ARBA00023136"/>
    </source>
</evidence>
<dbReference type="PATRIC" id="fig|29423.5.peg.998"/>
<evidence type="ECO:0000256" key="1">
    <source>
        <dbReference type="ARBA" id="ARBA00004141"/>
    </source>
</evidence>
<dbReference type="InterPro" id="IPR001991">
    <property type="entry name" value="Na-dicarboxylate_symporter"/>
</dbReference>
<name>A0A0W0X4W1_9GAMM</name>
<keyword evidence="2" id="KW-0813">Transport</keyword>
<dbReference type="GO" id="GO:0005886">
    <property type="term" value="C:plasma membrane"/>
    <property type="evidence" value="ECO:0007669"/>
    <property type="project" value="TreeGrafter"/>
</dbReference>
<evidence type="ECO:0000256" key="4">
    <source>
        <dbReference type="ARBA" id="ARBA00022989"/>
    </source>
</evidence>
<dbReference type="GO" id="GO:0032329">
    <property type="term" value="P:serine transport"/>
    <property type="evidence" value="ECO:0007669"/>
    <property type="project" value="TreeGrafter"/>
</dbReference>
<comment type="caution">
    <text evidence="7">The sequence shown here is derived from an EMBL/GenBank/DDBJ whole genome shotgun (WGS) entry which is preliminary data.</text>
</comment>
<dbReference type="GO" id="GO:0005295">
    <property type="term" value="F:neutral L-amino acid:sodium symporter activity"/>
    <property type="evidence" value="ECO:0007669"/>
    <property type="project" value="TreeGrafter"/>
</dbReference>
<evidence type="ECO:0000256" key="6">
    <source>
        <dbReference type="SAM" id="Phobius"/>
    </source>
</evidence>
<feature type="transmembrane region" description="Helical" evidence="6">
    <location>
        <begin position="199"/>
        <end position="221"/>
    </location>
</feature>
<keyword evidence="4 6" id="KW-1133">Transmembrane helix</keyword>
<evidence type="ECO:0000256" key="2">
    <source>
        <dbReference type="ARBA" id="ARBA00022448"/>
    </source>
</evidence>
<feature type="transmembrane region" description="Helical" evidence="6">
    <location>
        <begin position="310"/>
        <end position="336"/>
    </location>
</feature>
<feature type="transmembrane region" description="Helical" evidence="6">
    <location>
        <begin position="171"/>
        <end position="187"/>
    </location>
</feature>
<proteinExistence type="predicted"/>
<protein>
    <submittedName>
        <fullName evidence="7">Amino acid transporter</fullName>
    </submittedName>
</protein>
<dbReference type="Gene3D" id="1.10.3860.10">
    <property type="entry name" value="Sodium:dicarboxylate symporter"/>
    <property type="match status" value="1"/>
</dbReference>
<dbReference type="AlphaFoldDB" id="A0A0W0X4W1"/>